<evidence type="ECO:0000256" key="5">
    <source>
        <dbReference type="SAM" id="Phobius"/>
    </source>
</evidence>
<comment type="pathway">
    <text evidence="1">Lipid metabolism.</text>
</comment>
<keyword evidence="2" id="KW-0808">Transferase</keyword>
<evidence type="ECO:0000256" key="1">
    <source>
        <dbReference type="ARBA" id="ARBA00005189"/>
    </source>
</evidence>
<dbReference type="Pfam" id="PF01553">
    <property type="entry name" value="Acyltransferase"/>
    <property type="match status" value="1"/>
</dbReference>
<protein>
    <submittedName>
        <fullName evidence="7">1-acyl-sn-glycerol-3-phosphate acyltransferase</fullName>
    </submittedName>
</protein>
<feature type="domain" description="Phospholipid/glycerol acyltransferase" evidence="6">
    <location>
        <begin position="167"/>
        <end position="277"/>
    </location>
</feature>
<keyword evidence="8" id="KW-1185">Reference proteome</keyword>
<proteinExistence type="predicted"/>
<comment type="caution">
    <text evidence="7">The sequence shown here is derived from an EMBL/GenBank/DDBJ whole genome shotgun (WGS) entry which is preliminary data.</text>
</comment>
<dbReference type="Proteomes" id="UP000233365">
    <property type="component" value="Unassembled WGS sequence"/>
</dbReference>
<dbReference type="CDD" id="cd07989">
    <property type="entry name" value="LPLAT_AGPAT-like"/>
    <property type="match status" value="1"/>
</dbReference>
<evidence type="ECO:0000256" key="2">
    <source>
        <dbReference type="ARBA" id="ARBA00022679"/>
    </source>
</evidence>
<evidence type="ECO:0000259" key="6">
    <source>
        <dbReference type="SMART" id="SM00563"/>
    </source>
</evidence>
<keyword evidence="5" id="KW-0812">Transmembrane</keyword>
<dbReference type="EMBL" id="PGTS01000004">
    <property type="protein sequence ID" value="PKR49205.1"/>
    <property type="molecule type" value="Genomic_DNA"/>
</dbReference>
<name>A0ABX4R6W4_9PROT</name>
<evidence type="ECO:0000256" key="3">
    <source>
        <dbReference type="ARBA" id="ARBA00023315"/>
    </source>
</evidence>
<organism evidence="7 8">
    <name type="scientific">Thalassospira povalilytica</name>
    <dbReference type="NCBI Taxonomy" id="732237"/>
    <lineage>
        <taxon>Bacteria</taxon>
        <taxon>Pseudomonadati</taxon>
        <taxon>Pseudomonadota</taxon>
        <taxon>Alphaproteobacteria</taxon>
        <taxon>Rhodospirillales</taxon>
        <taxon>Thalassospiraceae</taxon>
        <taxon>Thalassospira</taxon>
    </lineage>
</organism>
<feature type="region of interest" description="Disordered" evidence="4">
    <location>
        <begin position="23"/>
        <end position="81"/>
    </location>
</feature>
<dbReference type="GO" id="GO:0016746">
    <property type="term" value="F:acyltransferase activity"/>
    <property type="evidence" value="ECO:0007669"/>
    <property type="project" value="UniProtKB-KW"/>
</dbReference>
<evidence type="ECO:0000256" key="4">
    <source>
        <dbReference type="SAM" id="MobiDB-lite"/>
    </source>
</evidence>
<sequence length="345" mass="39095">MARHWLIFYRHVRTIFALPENQAPGPSHAMTKPALAQRPDAPDHPRTQAPEQTVAGARPARDTHADKPRNTSKPRKTPPRQARGLNWYWRLFATGFAFCSFGLGGLLMALTIFPAMMVVLQNRARRRKYAQFVICRGFRLFTWMLDITGVAGVEAHNVDRLRTARGALIIANHPTLLDVVMILSRMDRCQCVVKHELFRNPFLFGVVRAAGFIRNDDNPENLIVQARHHLAAGANIMIFPEGTRTPPKCKLGKLQRGAANIAIETQADLIPVVVHCNHDTLKKGVPWYRIPPSKIQFRLEVDPPILFNDIHDPGLPRAKQSRALTRFIKEYILSRLKHDFAGNRT</sequence>
<dbReference type="PANTHER" id="PTHR10434:SF66">
    <property type="entry name" value="PHOSPHOLIPID_GLYCEROL ACYLTRANSFERASE DOMAIN-CONTAINING PROTEIN"/>
    <property type="match status" value="1"/>
</dbReference>
<dbReference type="SUPFAM" id="SSF69593">
    <property type="entry name" value="Glycerol-3-phosphate (1)-acyltransferase"/>
    <property type="match status" value="1"/>
</dbReference>
<dbReference type="PANTHER" id="PTHR10434">
    <property type="entry name" value="1-ACYL-SN-GLYCEROL-3-PHOSPHATE ACYLTRANSFERASE"/>
    <property type="match status" value="1"/>
</dbReference>
<reference evidence="7 8" key="1">
    <citation type="submission" date="2017-11" db="EMBL/GenBank/DDBJ databases">
        <title>Biodiversity and function of Thalassospira species in the particle-attached aromatic-hydrocarbon-degrading consortia from the surface seawater of the China South Sea.</title>
        <authorList>
            <person name="Dong C."/>
            <person name="Liu R."/>
            <person name="Shao Z."/>
        </authorList>
    </citation>
    <scope>NUCLEOTIDE SEQUENCE [LARGE SCALE GENOMIC DNA]</scope>
    <source>
        <strain evidence="7 8">139Z-12</strain>
    </source>
</reference>
<keyword evidence="5" id="KW-1133">Transmembrane helix</keyword>
<dbReference type="InterPro" id="IPR002123">
    <property type="entry name" value="Plipid/glycerol_acylTrfase"/>
</dbReference>
<feature type="compositionally biased region" description="Basic and acidic residues" evidence="4">
    <location>
        <begin position="59"/>
        <end position="69"/>
    </location>
</feature>
<accession>A0ABX4R6W4</accession>
<feature type="transmembrane region" description="Helical" evidence="5">
    <location>
        <begin position="87"/>
        <end position="120"/>
    </location>
</feature>
<keyword evidence="5" id="KW-0472">Membrane</keyword>
<gene>
    <name evidence="7" type="ORF">CU041_12130</name>
</gene>
<evidence type="ECO:0000313" key="8">
    <source>
        <dbReference type="Proteomes" id="UP000233365"/>
    </source>
</evidence>
<keyword evidence="3 7" id="KW-0012">Acyltransferase</keyword>
<evidence type="ECO:0000313" key="7">
    <source>
        <dbReference type="EMBL" id="PKR49205.1"/>
    </source>
</evidence>
<dbReference type="SMART" id="SM00563">
    <property type="entry name" value="PlsC"/>
    <property type="match status" value="1"/>
</dbReference>